<sequence>MHKANVSTNRFHKNRVRQQLARKTALSLAIVGVASLATSSSVFANDDLSNVCPNPIRMADTGIEGMGPLEEAFGPFAEAFETTTGLELEMFSLSNRTAAGTALQYDDVDLVFAGPSEFVLFDRESDIDILFAIERPHYGSSFFVPADSDIDTLADLEGHRVALKDVGSTSGHIFPSQMLVDAGLDIDRDLEIIMAGDARIAALVNGDVDAMGGGNRDIEEIQAMDPDGEYRVIAKSDVLPGDPVVMRGSLDDACKTALRESLRANADTLWNALVATDRNEDKFLNRDSSLGFDRTNADYDVVRRAYEAAGIDL</sequence>
<proteinExistence type="inferred from homology"/>
<dbReference type="Gene3D" id="3.40.190.10">
    <property type="entry name" value="Periplasmic binding protein-like II"/>
    <property type="match status" value="2"/>
</dbReference>
<evidence type="ECO:0000256" key="3">
    <source>
        <dbReference type="SAM" id="SignalP"/>
    </source>
</evidence>
<dbReference type="EMBL" id="CP054580">
    <property type="protein sequence ID" value="QKS26513.1"/>
    <property type="molecule type" value="Genomic_DNA"/>
</dbReference>
<feature type="chain" id="PRO_5043030531" evidence="3">
    <location>
        <begin position="45"/>
        <end position="313"/>
    </location>
</feature>
<dbReference type="RefSeq" id="WP_022520791.1">
    <property type="nucleotide sequence ID" value="NZ_CP054580.1"/>
</dbReference>
<dbReference type="AlphaFoldDB" id="A0AAP9NRQ6"/>
<evidence type="ECO:0000313" key="4">
    <source>
        <dbReference type="EMBL" id="QKS26513.1"/>
    </source>
</evidence>
<comment type="similarity">
    <text evidence="1">Belongs to the phosphate/phosphite/phosphonate binding protein family.</text>
</comment>
<dbReference type="Proteomes" id="UP000509761">
    <property type="component" value="Chromosome"/>
</dbReference>
<organism evidence="4 5">
    <name type="scientific">Vreelandella titanicae</name>
    <dbReference type="NCBI Taxonomy" id="664683"/>
    <lineage>
        <taxon>Bacteria</taxon>
        <taxon>Pseudomonadati</taxon>
        <taxon>Pseudomonadota</taxon>
        <taxon>Gammaproteobacteria</taxon>
        <taxon>Oceanospirillales</taxon>
        <taxon>Halomonadaceae</taxon>
        <taxon>Vreelandella</taxon>
    </lineage>
</organism>
<dbReference type="Pfam" id="PF12974">
    <property type="entry name" value="Phosphonate-bd"/>
    <property type="match status" value="1"/>
</dbReference>
<keyword evidence="5" id="KW-1185">Reference proteome</keyword>
<dbReference type="SUPFAM" id="SSF53850">
    <property type="entry name" value="Periplasmic binding protein-like II"/>
    <property type="match status" value="1"/>
</dbReference>
<keyword evidence="2 3" id="KW-0732">Signal</keyword>
<name>A0AAP9NRQ6_9GAMM</name>
<dbReference type="PANTHER" id="PTHR35841:SF1">
    <property type="entry name" value="PHOSPHONATES-BINDING PERIPLASMIC PROTEIN"/>
    <property type="match status" value="1"/>
</dbReference>
<dbReference type="GO" id="GO:0055085">
    <property type="term" value="P:transmembrane transport"/>
    <property type="evidence" value="ECO:0007669"/>
    <property type="project" value="InterPro"/>
</dbReference>
<protein>
    <submittedName>
        <fullName evidence="4">ABC transporter phosphonate/phosphite binding protein PhnD2</fullName>
    </submittedName>
</protein>
<dbReference type="NCBIfam" id="TIGR01098">
    <property type="entry name" value="3A0109s03R"/>
    <property type="match status" value="1"/>
</dbReference>
<dbReference type="PANTHER" id="PTHR35841">
    <property type="entry name" value="PHOSPHONATES-BINDING PERIPLASMIC PROTEIN"/>
    <property type="match status" value="1"/>
</dbReference>
<dbReference type="InterPro" id="IPR005770">
    <property type="entry name" value="PhnD"/>
</dbReference>
<evidence type="ECO:0000313" key="5">
    <source>
        <dbReference type="Proteomes" id="UP000509761"/>
    </source>
</evidence>
<dbReference type="GO" id="GO:0043190">
    <property type="term" value="C:ATP-binding cassette (ABC) transporter complex"/>
    <property type="evidence" value="ECO:0007669"/>
    <property type="project" value="InterPro"/>
</dbReference>
<reference evidence="4 5" key="1">
    <citation type="submission" date="2019-12" db="EMBL/GenBank/DDBJ databases">
        <title>Genome sequencing and assembly of endphytes of Porphyra tenera.</title>
        <authorList>
            <person name="Park J.M."/>
            <person name="Shin R."/>
            <person name="Jo S.H."/>
        </authorList>
    </citation>
    <scope>NUCLEOTIDE SEQUENCE [LARGE SCALE GENOMIC DNA]</scope>
    <source>
        <strain evidence="4 5">GPM3</strain>
    </source>
</reference>
<accession>A0AAP9NRQ6</accession>
<feature type="signal peptide" evidence="3">
    <location>
        <begin position="1"/>
        <end position="44"/>
    </location>
</feature>
<gene>
    <name evidence="4" type="ORF">FX987_04322</name>
</gene>
<evidence type="ECO:0000256" key="1">
    <source>
        <dbReference type="ARBA" id="ARBA00007162"/>
    </source>
</evidence>
<evidence type="ECO:0000256" key="2">
    <source>
        <dbReference type="ARBA" id="ARBA00022729"/>
    </source>
</evidence>